<protein>
    <submittedName>
        <fullName evidence="2">Uncharacterized protein</fullName>
    </submittedName>
</protein>
<accession>N6UBF3</accession>
<dbReference type="AntiFam" id="ANF00221">
    <property type="entry name" value="Shadow ORF (opposite ureE)"/>
</dbReference>
<feature type="region of interest" description="Disordered" evidence="1">
    <location>
        <begin position="638"/>
        <end position="662"/>
    </location>
</feature>
<name>N6UBF3_9HYPH</name>
<reference evidence="2 3" key="1">
    <citation type="journal article" date="2012" name="BMC Genomics">
        <title>Genomic basis of broad host range and environmental adaptability of Rhizobium tropici CIAT 899 and Rhizobium sp. PRF 81 which are used in inoculants for common bean (Phaseolus vulgaris L.).</title>
        <authorList>
            <person name="Ormeno-Orrillo E."/>
            <person name="Menna P."/>
            <person name="Almeida L.G."/>
            <person name="Ollero F.J."/>
            <person name="Nicolas M.F."/>
            <person name="Pains Rodrigues E."/>
            <person name="Shigueyoshi Nakatani A."/>
            <person name="Silva Batista J.S."/>
            <person name="Oliveira Chueire L.M."/>
            <person name="Souza R.C."/>
            <person name="Ribeiro Vasconcelos A.T."/>
            <person name="Megias M."/>
            <person name="Hungria M."/>
            <person name="Martinez-Romero E."/>
        </authorList>
    </citation>
    <scope>NUCLEOTIDE SEQUENCE [LARGE SCALE GENOMIC DNA]</scope>
    <source>
        <strain evidence="2 3">PRF 81</strain>
    </source>
</reference>
<comment type="caution">
    <text evidence="2">The sequence shown here is derived from an EMBL/GenBank/DDBJ whole genome shotgun (WGS) entry which is preliminary data.</text>
</comment>
<dbReference type="Proteomes" id="UP000012429">
    <property type="component" value="Unassembled WGS sequence"/>
</dbReference>
<evidence type="ECO:0000256" key="1">
    <source>
        <dbReference type="SAM" id="MobiDB-lite"/>
    </source>
</evidence>
<organism evidence="2 3">
    <name type="scientific">Rhizobium freirei PRF 81</name>
    <dbReference type="NCBI Taxonomy" id="363754"/>
    <lineage>
        <taxon>Bacteria</taxon>
        <taxon>Pseudomonadati</taxon>
        <taxon>Pseudomonadota</taxon>
        <taxon>Alphaproteobacteria</taxon>
        <taxon>Hyphomicrobiales</taxon>
        <taxon>Rhizobiaceae</taxon>
        <taxon>Rhizobium/Agrobacterium group</taxon>
        <taxon>Rhizobium</taxon>
    </lineage>
</organism>
<dbReference type="AlphaFoldDB" id="N6UBF3"/>
<feature type="compositionally biased region" description="Basic residues" evidence="1">
    <location>
        <begin position="207"/>
        <end position="217"/>
    </location>
</feature>
<dbReference type="EMBL" id="AQHN01000001">
    <property type="protein sequence ID" value="ENN89864.1"/>
    <property type="molecule type" value="Genomic_DNA"/>
</dbReference>
<gene>
    <name evidence="2" type="ORF">RHSP_80331</name>
</gene>
<evidence type="ECO:0000313" key="2">
    <source>
        <dbReference type="EMBL" id="ENN89864.1"/>
    </source>
</evidence>
<proteinExistence type="predicted"/>
<evidence type="ECO:0000313" key="3">
    <source>
        <dbReference type="Proteomes" id="UP000012429"/>
    </source>
</evidence>
<feature type="region of interest" description="Disordered" evidence="1">
    <location>
        <begin position="203"/>
        <end position="224"/>
    </location>
</feature>
<sequence>MGFSSGRASRAKKPRPLGFVAQARNVGLHGRCAEIVEIGLRRAFRHFGDNVLQGRENGDAILLPGHTEPDAGRQHLRRKRMQEGSKRLLKGNIMRTGNGAHCNGIDGLCRQHRKDLVRPGTGSRQKGLPKQHGLGVALLRARQRLAKFRHGCEPRRVFSGMVRFRQQNGVVPGGAVVHHGRDPVPQTSDIINQPVMNSALETAGIGKRSHRKSRRQPGHQPQQSLKIAIIGHRHVDRLHSVMGMMIVPMIMMMPLRMAAVRMIGATRRLERLADLGNRRAKPFEHGTDHMIAQNEDTLFLDLSGKMAIAEMPGKLDQMPAIPWLDLEELFVRRDDLDQLAVLSHEQIAIGKQHRLLQVEHDHLTVFEVQQLAAQMPEIMRQDNTIDGIGGWSAGWQIGGDALHGGSKLKLRGSMQNSRSPRKRECRSAALHAIHVALQFHEGRRDILFLLGGIAAPDLRQTLALVHDAIAPERLGQIKRLVGGGIDALRLAILAYVGNSGRDGNLDRATVDRDRMIGDLLLDGFDTGNAFIDITTMDNRAKLLAAETGDHVLTREDTPQYLRDRDDHGIAGCVTEAVIDRLEAIDVEDHQRGAVPGLGQRFRKGAAIEQAGKPIGTAQPFEFGTGNGKLVNRETGQYRQRTGNGTADDPGEQNAETHDLHDRQWQEIEPLQHGKHRDHDRKRHDDSCKTHLKRENINRTLLLKIADFGLQRNPLFHAIHLPLPPFQSCEIGVKALPGL</sequence>
<keyword evidence="3" id="KW-1185">Reference proteome</keyword>